<name>A0ACC2YR53_9PEZI</name>
<evidence type="ECO:0000313" key="2">
    <source>
        <dbReference type="Proteomes" id="UP001172680"/>
    </source>
</evidence>
<dbReference type="EMBL" id="JAPDRP010000022">
    <property type="protein sequence ID" value="KAJ9637902.1"/>
    <property type="molecule type" value="Genomic_DNA"/>
</dbReference>
<organism evidence="1 2">
    <name type="scientific">Coniosporium tulheliwenetii</name>
    <dbReference type="NCBI Taxonomy" id="3383036"/>
    <lineage>
        <taxon>Eukaryota</taxon>
        <taxon>Fungi</taxon>
        <taxon>Dikarya</taxon>
        <taxon>Ascomycota</taxon>
        <taxon>Pezizomycotina</taxon>
        <taxon>Dothideomycetes</taxon>
        <taxon>Dothideomycetes incertae sedis</taxon>
        <taxon>Coniosporium</taxon>
    </lineage>
</organism>
<protein>
    <submittedName>
        <fullName evidence="1">Uncharacterized protein</fullName>
    </submittedName>
</protein>
<keyword evidence="2" id="KW-1185">Reference proteome</keyword>
<comment type="caution">
    <text evidence="1">The sequence shown here is derived from an EMBL/GenBank/DDBJ whole genome shotgun (WGS) entry which is preliminary data.</text>
</comment>
<gene>
    <name evidence="1" type="ORF">H2199_007397</name>
</gene>
<dbReference type="Proteomes" id="UP001172680">
    <property type="component" value="Unassembled WGS sequence"/>
</dbReference>
<proteinExistence type="predicted"/>
<evidence type="ECO:0000313" key="1">
    <source>
        <dbReference type="EMBL" id="KAJ9637902.1"/>
    </source>
</evidence>
<reference evidence="1" key="1">
    <citation type="submission" date="2022-10" db="EMBL/GenBank/DDBJ databases">
        <title>Culturing micro-colonial fungi from biological soil crusts in the Mojave desert and describing Neophaeococcomyces mojavensis, and introducing the new genera and species Taxawa tesnikishii.</title>
        <authorList>
            <person name="Kurbessoian T."/>
            <person name="Stajich J.E."/>
        </authorList>
    </citation>
    <scope>NUCLEOTIDE SEQUENCE</scope>
    <source>
        <strain evidence="1">JES_115</strain>
    </source>
</reference>
<accession>A0ACC2YR53</accession>
<sequence length="704" mass="78876">MALLSTRHGYSSHEFEDNNSSLQASAMYAVAYQGRRLSDAELCYPYPRSLSAPRNHYMYDHLVPLRAQKLLGADDQPAWSLNHATCFLLDRLRNSDNARIAMRTLREARSPHTVQGRLRDHAVNAFHIFEKVIFVDKLKRHVRLRWDHLPGDITGATFKPDVISPDLPTITICLNADVLRNGSQDDIIASLLHQMIHAYFLAVCKHTKTKEGIDERLEHGKHFGAIMHEIKNAAAKAQNSRHALPLNFGQKVQYPLYDGWQGHPRGLQYGYDLVGLRDLDLDCSDCQTDIKNIEAADIDSWYSKTCEPAYKRETTVHCVAVDGALVGSPREMATPAEDWVEFIYDDKAVIFPRYQAERYDSLKKHFAGDKRELQIPAVPLDVFNMLCKFVIQRSYGPDISRVQEKDAKGPPIIRTYEKDSTKYLVSDIQMYKLGKAIGFDELSKTALKRLNEQHFTHNDPVAALKEIYDPETFYPSTVCKDKDKEGEKNGKKDPDPTLRTWALSFLKRHITPKPTHAFLTTSNLASLQAFKPDNDDDPSFAALCAAHDTLAKDVAKAQEYFAALGYAPLPLPKDVFSLAGLYGALPQVWPTAPGSVPRMAYPVPLQPQPQLQMHPQALATLSGRYAPPLQPHPQILAPGFVGAVDPGRWSEAFKDPMSGLWVRIRGGTGEAVAWDEGRGDYVPVRRVGGVEGVGGVGPWMFVDL</sequence>